<dbReference type="RefSeq" id="WP_105037602.1">
    <property type="nucleotide sequence ID" value="NZ_PPSL01000001.1"/>
</dbReference>
<dbReference type="SUPFAM" id="SSF54928">
    <property type="entry name" value="RNA-binding domain, RBD"/>
    <property type="match status" value="1"/>
</dbReference>
<evidence type="ECO:0000313" key="4">
    <source>
        <dbReference type="EMBL" id="PQJ12718.1"/>
    </source>
</evidence>
<feature type="compositionally biased region" description="Low complexity" evidence="2">
    <location>
        <begin position="113"/>
        <end position="123"/>
    </location>
</feature>
<dbReference type="Pfam" id="PF00076">
    <property type="entry name" value="RRM_1"/>
    <property type="match status" value="1"/>
</dbReference>
<name>A0A2S7T1B0_9BACT</name>
<comment type="caution">
    <text evidence="4">The sequence shown here is derived from an EMBL/GenBank/DDBJ whole genome shotgun (WGS) entry which is preliminary data.</text>
</comment>
<dbReference type="SMART" id="SM00360">
    <property type="entry name" value="RRM"/>
    <property type="match status" value="1"/>
</dbReference>
<proteinExistence type="predicted"/>
<dbReference type="InterPro" id="IPR052462">
    <property type="entry name" value="SLIRP/GR-RBP-like"/>
</dbReference>
<keyword evidence="1" id="KW-0694">RNA-binding</keyword>
<reference evidence="4 5" key="1">
    <citation type="submission" date="2018-01" db="EMBL/GenBank/DDBJ databases">
        <title>A novel member of the phylum Bacteroidetes isolated from glacier ice.</title>
        <authorList>
            <person name="Liu Q."/>
            <person name="Xin Y.-H."/>
        </authorList>
    </citation>
    <scope>NUCLEOTIDE SEQUENCE [LARGE SCALE GENOMIC DNA]</scope>
    <source>
        <strain evidence="4 5">RB1R16</strain>
    </source>
</reference>
<protein>
    <submittedName>
        <fullName evidence="4">RNA-binding protein</fullName>
    </submittedName>
</protein>
<dbReference type="PROSITE" id="PS50102">
    <property type="entry name" value="RRM"/>
    <property type="match status" value="1"/>
</dbReference>
<sequence>MNIFVGNLNPETTAEALRILFAEFGEIMSSKVIFDNATGLSRGFGFVEMSSLGCSQDAIDNLDMSYFEGNIISVKEAKQSTNTRGSQKPAYGTSPGGRPFKPRIPRPGGNSGGYNNANSEGGYKSNFNRNY</sequence>
<accession>A0A2S7T1B0</accession>
<feature type="domain" description="RRM" evidence="3">
    <location>
        <begin position="1"/>
        <end position="79"/>
    </location>
</feature>
<dbReference type="Proteomes" id="UP000239872">
    <property type="component" value="Unassembled WGS sequence"/>
</dbReference>
<dbReference type="AlphaFoldDB" id="A0A2S7T1B0"/>
<organism evidence="4 5">
    <name type="scientific">Flavipsychrobacter stenotrophus</name>
    <dbReference type="NCBI Taxonomy" id="2077091"/>
    <lineage>
        <taxon>Bacteria</taxon>
        <taxon>Pseudomonadati</taxon>
        <taxon>Bacteroidota</taxon>
        <taxon>Chitinophagia</taxon>
        <taxon>Chitinophagales</taxon>
        <taxon>Chitinophagaceae</taxon>
        <taxon>Flavipsychrobacter</taxon>
    </lineage>
</organism>
<dbReference type="EMBL" id="PPSL01000001">
    <property type="protein sequence ID" value="PQJ12718.1"/>
    <property type="molecule type" value="Genomic_DNA"/>
</dbReference>
<dbReference type="InterPro" id="IPR000504">
    <property type="entry name" value="RRM_dom"/>
</dbReference>
<evidence type="ECO:0000259" key="3">
    <source>
        <dbReference type="PROSITE" id="PS50102"/>
    </source>
</evidence>
<feature type="region of interest" description="Disordered" evidence="2">
    <location>
        <begin position="77"/>
        <end position="131"/>
    </location>
</feature>
<dbReference type="PANTHER" id="PTHR48027">
    <property type="entry name" value="HETEROGENEOUS NUCLEAR RIBONUCLEOPROTEIN 87F-RELATED"/>
    <property type="match status" value="1"/>
</dbReference>
<dbReference type="InterPro" id="IPR035979">
    <property type="entry name" value="RBD_domain_sf"/>
</dbReference>
<dbReference type="GO" id="GO:0003723">
    <property type="term" value="F:RNA binding"/>
    <property type="evidence" value="ECO:0007669"/>
    <property type="project" value="UniProtKB-KW"/>
</dbReference>
<evidence type="ECO:0000256" key="1">
    <source>
        <dbReference type="ARBA" id="ARBA00022884"/>
    </source>
</evidence>
<dbReference type="InterPro" id="IPR012677">
    <property type="entry name" value="Nucleotide-bd_a/b_plait_sf"/>
</dbReference>
<gene>
    <name evidence="4" type="ORF">CJD36_002940</name>
</gene>
<dbReference type="Gene3D" id="3.30.70.330">
    <property type="match status" value="1"/>
</dbReference>
<evidence type="ECO:0000256" key="2">
    <source>
        <dbReference type="SAM" id="MobiDB-lite"/>
    </source>
</evidence>
<keyword evidence="5" id="KW-1185">Reference proteome</keyword>
<evidence type="ECO:0000313" key="5">
    <source>
        <dbReference type="Proteomes" id="UP000239872"/>
    </source>
</evidence>
<dbReference type="OrthoDB" id="9798855at2"/>